<feature type="transmembrane region" description="Helical" evidence="16">
    <location>
        <begin position="51"/>
        <end position="73"/>
    </location>
</feature>
<evidence type="ECO:0000256" key="10">
    <source>
        <dbReference type="ARBA" id="ARBA00022989"/>
    </source>
</evidence>
<dbReference type="InterPro" id="IPR001505">
    <property type="entry name" value="Copper_CuA"/>
</dbReference>
<evidence type="ECO:0000256" key="14">
    <source>
        <dbReference type="ARBA" id="ARBA00049512"/>
    </source>
</evidence>
<dbReference type="FunFam" id="2.60.40.420:FF:000001">
    <property type="entry name" value="Cytochrome c oxidase subunit 2"/>
    <property type="match status" value="1"/>
</dbReference>
<evidence type="ECO:0000256" key="2">
    <source>
        <dbReference type="ARBA" id="ARBA00007866"/>
    </source>
</evidence>
<dbReference type="CDD" id="cd13912">
    <property type="entry name" value="CcO_II_C"/>
    <property type="match status" value="1"/>
</dbReference>
<proteinExistence type="inferred from homology"/>
<keyword evidence="8" id="KW-1278">Translocase</keyword>
<evidence type="ECO:0000256" key="7">
    <source>
        <dbReference type="ARBA" id="ARBA00022723"/>
    </source>
</evidence>
<name>A0A890JHX6_9AGAM</name>
<evidence type="ECO:0000313" key="19">
    <source>
        <dbReference type="EMBL" id="QRH18070.1"/>
    </source>
</evidence>
<comment type="cofactor">
    <cofactor evidence="15">
        <name>Cu cation</name>
        <dbReference type="ChEBI" id="CHEBI:23378"/>
    </cofactor>
    <text evidence="15">Binds a copper A center.</text>
</comment>
<dbReference type="AlphaFoldDB" id="A0A890JHX6"/>
<dbReference type="InterPro" id="IPR036257">
    <property type="entry name" value="Cyt_c_oxidase_su2_TM_sf"/>
</dbReference>
<gene>
    <name evidence="19" type="primary">cox2</name>
</gene>
<evidence type="ECO:0000256" key="1">
    <source>
        <dbReference type="ARBA" id="ARBA00004448"/>
    </source>
</evidence>
<evidence type="ECO:0000256" key="4">
    <source>
        <dbReference type="ARBA" id="ARBA00022448"/>
    </source>
</evidence>
<feature type="domain" description="Cytochrome oxidase subunit II copper A binding" evidence="17">
    <location>
        <begin position="122"/>
        <end position="260"/>
    </location>
</feature>
<evidence type="ECO:0000256" key="3">
    <source>
        <dbReference type="ARBA" id="ARBA00015946"/>
    </source>
</evidence>
<dbReference type="GO" id="GO:0045277">
    <property type="term" value="C:respiratory chain complex IV"/>
    <property type="evidence" value="ECO:0007669"/>
    <property type="project" value="UniProtKB-ARBA"/>
</dbReference>
<dbReference type="InterPro" id="IPR002429">
    <property type="entry name" value="CcO_II-like_C"/>
</dbReference>
<dbReference type="InterPro" id="IPR045187">
    <property type="entry name" value="CcO_II"/>
</dbReference>
<evidence type="ECO:0000256" key="15">
    <source>
        <dbReference type="RuleBase" id="RU000457"/>
    </source>
</evidence>
<feature type="transmembrane region" description="Helical" evidence="16">
    <location>
        <begin position="93"/>
        <end position="115"/>
    </location>
</feature>
<dbReference type="NCBIfam" id="TIGR02866">
    <property type="entry name" value="CoxB"/>
    <property type="match status" value="1"/>
</dbReference>
<dbReference type="PROSITE" id="PS50857">
    <property type="entry name" value="COX2_CUA"/>
    <property type="match status" value="1"/>
</dbReference>
<evidence type="ECO:0000256" key="12">
    <source>
        <dbReference type="ARBA" id="ARBA00023128"/>
    </source>
</evidence>
<accession>A0A890JHX6</accession>
<comment type="catalytic activity">
    <reaction evidence="14">
        <text>4 Fe(II)-[cytochrome c] + O2 + 8 H(+)(in) = 4 Fe(III)-[cytochrome c] + 2 H2O + 4 H(+)(out)</text>
        <dbReference type="Rhea" id="RHEA:11436"/>
        <dbReference type="Rhea" id="RHEA-COMP:10350"/>
        <dbReference type="Rhea" id="RHEA-COMP:14399"/>
        <dbReference type="ChEBI" id="CHEBI:15377"/>
        <dbReference type="ChEBI" id="CHEBI:15378"/>
        <dbReference type="ChEBI" id="CHEBI:15379"/>
        <dbReference type="ChEBI" id="CHEBI:29033"/>
        <dbReference type="ChEBI" id="CHEBI:29034"/>
        <dbReference type="EC" id="7.1.1.9"/>
    </reaction>
    <physiologicalReaction direction="left-to-right" evidence="14">
        <dbReference type="Rhea" id="RHEA:11437"/>
    </physiologicalReaction>
</comment>
<evidence type="ECO:0000256" key="16">
    <source>
        <dbReference type="SAM" id="Phobius"/>
    </source>
</evidence>
<keyword evidence="9 15" id="KW-0249">Electron transport</keyword>
<dbReference type="FunFam" id="1.10.287.90:FF:000004">
    <property type="entry name" value="Cytochrome c oxidase subunit 2"/>
    <property type="match status" value="1"/>
</dbReference>
<comment type="subcellular location">
    <subcellularLocation>
        <location evidence="1 15">Mitochondrion inner membrane</location>
        <topology evidence="1 15">Multi-pass membrane protein</topology>
    </subcellularLocation>
</comment>
<dbReference type="GO" id="GO:0006123">
    <property type="term" value="P:mitochondrial electron transport, cytochrome c to oxygen"/>
    <property type="evidence" value="ECO:0007669"/>
    <property type="project" value="UniProtKB-ARBA"/>
</dbReference>
<dbReference type="InterPro" id="IPR014222">
    <property type="entry name" value="Cyt_c_oxidase_su2"/>
</dbReference>
<dbReference type="GO" id="GO:0005743">
    <property type="term" value="C:mitochondrial inner membrane"/>
    <property type="evidence" value="ECO:0007669"/>
    <property type="project" value="UniProtKB-SubCell"/>
</dbReference>
<keyword evidence="7 15" id="KW-0479">Metal-binding</keyword>
<dbReference type="InterPro" id="IPR034210">
    <property type="entry name" value="CcO_II_C"/>
</dbReference>
<dbReference type="PRINTS" id="PR01166">
    <property type="entry name" value="CYCOXIDASEII"/>
</dbReference>
<dbReference type="GO" id="GO:0004129">
    <property type="term" value="F:cytochrome-c oxidase activity"/>
    <property type="evidence" value="ECO:0007669"/>
    <property type="project" value="UniProtKB-EC"/>
</dbReference>
<dbReference type="SUPFAM" id="SSF49503">
    <property type="entry name" value="Cupredoxins"/>
    <property type="match status" value="1"/>
</dbReference>
<dbReference type="GO" id="GO:0005507">
    <property type="term" value="F:copper ion binding"/>
    <property type="evidence" value="ECO:0007669"/>
    <property type="project" value="InterPro"/>
</dbReference>
<keyword evidence="5 15" id="KW-0679">Respiratory chain</keyword>
<dbReference type="InterPro" id="IPR011759">
    <property type="entry name" value="Cyt_c_oxidase_su2_TM_dom"/>
</dbReference>
<comment type="similarity">
    <text evidence="2 15">Belongs to the cytochrome c oxidase subunit 2 family.</text>
</comment>
<evidence type="ECO:0000256" key="6">
    <source>
        <dbReference type="ARBA" id="ARBA00022692"/>
    </source>
</evidence>
<keyword evidence="13 15" id="KW-0472">Membrane</keyword>
<dbReference type="Gene3D" id="2.60.40.420">
    <property type="entry name" value="Cupredoxins - blue copper proteins"/>
    <property type="match status" value="1"/>
</dbReference>
<keyword evidence="11 15" id="KW-0186">Copper</keyword>
<dbReference type="PANTHER" id="PTHR22888:SF9">
    <property type="entry name" value="CYTOCHROME C OXIDASE SUBUNIT 2"/>
    <property type="match status" value="1"/>
</dbReference>
<dbReference type="Gene3D" id="1.10.287.90">
    <property type="match status" value="1"/>
</dbReference>
<dbReference type="Pfam" id="PF02790">
    <property type="entry name" value="COX2_TM"/>
    <property type="match status" value="1"/>
</dbReference>
<protein>
    <recommendedName>
        <fullName evidence="3 15">Cytochrome c oxidase subunit 2</fullName>
    </recommendedName>
</protein>
<evidence type="ECO:0000256" key="8">
    <source>
        <dbReference type="ARBA" id="ARBA00022967"/>
    </source>
</evidence>
<geneLocation type="mitochondrion" evidence="19"/>
<evidence type="ECO:0000256" key="5">
    <source>
        <dbReference type="ARBA" id="ARBA00022660"/>
    </source>
</evidence>
<dbReference type="InterPro" id="IPR008972">
    <property type="entry name" value="Cupredoxin"/>
</dbReference>
<dbReference type="SUPFAM" id="SSF81464">
    <property type="entry name" value="Cytochrome c oxidase subunit II-like, transmembrane region"/>
    <property type="match status" value="1"/>
</dbReference>
<keyword evidence="4 15" id="KW-0813">Transport</keyword>
<keyword evidence="15" id="KW-0999">Mitochondrion inner membrane</keyword>
<sequence>MYNLISTFLNNINNLFLTNVIYNDAPEPLQIGFQDGASPGYTGIVALHDSIFFYLVLISVGVFWMLVSVMINFSAKNSPTTHKYANHGTLIELVWTISPALILIAIAFPSFKLLYMLDEVISPALTIKVSGNQWFWTYEYSDFIKEEGDPIEFDSYMIPESDLEIGQFRNLDVDNRVVVPLDTHVRFILTGRDVIHNFAVPALGLKIDGVPGRLNQTSVILKRTELFYGQCSEICGVYHGFMPIAIEGVEAENFLVWLNQL</sequence>
<dbReference type="GO" id="GO:0016491">
    <property type="term" value="F:oxidoreductase activity"/>
    <property type="evidence" value="ECO:0007669"/>
    <property type="project" value="InterPro"/>
</dbReference>
<evidence type="ECO:0000256" key="13">
    <source>
        <dbReference type="ARBA" id="ARBA00023136"/>
    </source>
</evidence>
<dbReference type="PROSITE" id="PS00078">
    <property type="entry name" value="COX2"/>
    <property type="match status" value="1"/>
</dbReference>
<evidence type="ECO:0000256" key="11">
    <source>
        <dbReference type="ARBA" id="ARBA00023008"/>
    </source>
</evidence>
<evidence type="ECO:0000259" key="18">
    <source>
        <dbReference type="PROSITE" id="PS50999"/>
    </source>
</evidence>
<comment type="function">
    <text evidence="15">Component of the cytochrome c oxidase, the last enzyme in the mitochondrial electron transport chain which drives oxidative phosphorylation. The respiratory chain contains 3 multisubunit complexes succinate dehydrogenase (complex II, CII), ubiquinol-cytochrome c oxidoreductase (cytochrome b-c1 complex, complex III, CIII) and cytochrome c oxidase (complex IV, CIV), that cooperate to transfer electrons derived from NADH and succinate to molecular oxygen, creating an electrochemical gradient over the inner membrane that drives transmembrane transport and the ATP synthase. Cytochrome c oxidase is the component of the respiratory chain that catalyzes the reduction of oxygen to water. Electrons originating from reduced cytochrome c in the intermembrane space (IMS) are transferred via the dinuclear copper A center (CU(A)) of subunit 2 and heme A of subunit 1 to the active site in subunit 1, a binuclear center (BNC) formed by heme A3 and copper B (CU(B)). The BNC reduces molecular oxygen to 2 water molecules using 4 electrons from cytochrome c in the IMS and 4 protons from the mitochondrial matrix.</text>
</comment>
<keyword evidence="10 16" id="KW-1133">Transmembrane helix</keyword>
<feature type="domain" description="Cytochrome oxidase subunit II transmembrane region profile" evidence="18">
    <location>
        <begin position="25"/>
        <end position="121"/>
    </location>
</feature>
<keyword evidence="6 15" id="KW-0812">Transmembrane</keyword>
<evidence type="ECO:0000256" key="9">
    <source>
        <dbReference type="ARBA" id="ARBA00022982"/>
    </source>
</evidence>
<evidence type="ECO:0000259" key="17">
    <source>
        <dbReference type="PROSITE" id="PS50857"/>
    </source>
</evidence>
<dbReference type="Pfam" id="PF00116">
    <property type="entry name" value="COX2"/>
    <property type="match status" value="1"/>
</dbReference>
<dbReference type="PROSITE" id="PS50999">
    <property type="entry name" value="COX2_TM"/>
    <property type="match status" value="1"/>
</dbReference>
<organism evidence="19">
    <name type="scientific">Clavulina sp</name>
    <dbReference type="NCBI Taxonomy" id="1745192"/>
    <lineage>
        <taxon>Eukaryota</taxon>
        <taxon>Fungi</taxon>
        <taxon>Dikarya</taxon>
        <taxon>Basidiomycota</taxon>
        <taxon>Agaricomycotina</taxon>
        <taxon>Agaricomycetes</taxon>
        <taxon>Cantharellales</taxon>
        <taxon>Hydnaceae</taxon>
        <taxon>Clavulina</taxon>
    </lineage>
</organism>
<reference evidence="19" key="1">
    <citation type="journal article" date="2020" name="Mitochondrial DNA Part B Resour">
        <title>Characterization and phylogenetic analysis of the complete mitochondrial genome of Clavulina sp. (Cantharellales: Clavulinaceae).</title>
        <authorList>
            <person name="Tan M."/>
            <person name="Zhao G."/>
        </authorList>
    </citation>
    <scope>NUCLEOTIDE SEQUENCE</scope>
</reference>
<dbReference type="EMBL" id="MT649302">
    <property type="protein sequence ID" value="QRH18070.1"/>
    <property type="molecule type" value="Genomic_DNA"/>
</dbReference>
<keyword evidence="12 15" id="KW-0496">Mitochondrion</keyword>
<dbReference type="PANTHER" id="PTHR22888">
    <property type="entry name" value="CYTOCHROME C OXIDASE, SUBUNIT II"/>
    <property type="match status" value="1"/>
</dbReference>